<dbReference type="InterPro" id="IPR027417">
    <property type="entry name" value="P-loop_NTPase"/>
</dbReference>
<dbReference type="eggNOG" id="COG1121">
    <property type="taxonomic scope" value="Bacteria"/>
</dbReference>
<evidence type="ECO:0000259" key="6">
    <source>
        <dbReference type="PROSITE" id="PS50893"/>
    </source>
</evidence>
<dbReference type="PROSITE" id="PS50893">
    <property type="entry name" value="ABC_TRANSPORTER_2"/>
    <property type="match status" value="1"/>
</dbReference>
<comment type="caution">
    <text evidence="7">The sequence shown here is derived from an EMBL/GenBank/DDBJ whole genome shotgun (WGS) entry which is preliminary data.</text>
</comment>
<evidence type="ECO:0000313" key="7">
    <source>
        <dbReference type="EMBL" id="EPD99821.1"/>
    </source>
</evidence>
<evidence type="ECO:0000256" key="4">
    <source>
        <dbReference type="ARBA" id="ARBA00022741"/>
    </source>
</evidence>
<reference evidence="7 8" key="1">
    <citation type="submission" date="2013-04" db="EMBL/GenBank/DDBJ databases">
        <title>The Genome Sequence of Sutterella wadsworthensis HGA0223.</title>
        <authorList>
            <consortium name="The Broad Institute Genomics Platform"/>
            <person name="Earl A."/>
            <person name="Ward D."/>
            <person name="Feldgarden M."/>
            <person name="Gevers D."/>
            <person name="Schmidt T.M."/>
            <person name="Dover J."/>
            <person name="Dai D."/>
            <person name="Walker B."/>
            <person name="Young S."/>
            <person name="Zeng Q."/>
            <person name="Gargeya S."/>
            <person name="Fitzgerald M."/>
            <person name="Haas B."/>
            <person name="Abouelleil A."/>
            <person name="Allen A.W."/>
            <person name="Alvarado L."/>
            <person name="Arachchi H.M."/>
            <person name="Berlin A.M."/>
            <person name="Chapman S.B."/>
            <person name="Gainer-Dewar J."/>
            <person name="Goldberg J."/>
            <person name="Griggs A."/>
            <person name="Gujja S."/>
            <person name="Hansen M."/>
            <person name="Howarth C."/>
            <person name="Imamovic A."/>
            <person name="Ireland A."/>
            <person name="Larimer J."/>
            <person name="McCowan C."/>
            <person name="Murphy C."/>
            <person name="Pearson M."/>
            <person name="Poon T.W."/>
            <person name="Priest M."/>
            <person name="Roberts A."/>
            <person name="Saif S."/>
            <person name="Shea T."/>
            <person name="Sisk P."/>
            <person name="Sykes S."/>
            <person name="Wortman J."/>
            <person name="Nusbaum C."/>
            <person name="Birren B."/>
        </authorList>
    </citation>
    <scope>NUCLEOTIDE SEQUENCE [LARGE SCALE GENOMIC DNA]</scope>
    <source>
        <strain evidence="7 8">HGA0223</strain>
    </source>
</reference>
<dbReference type="PANTHER" id="PTHR42734:SF17">
    <property type="entry name" value="METAL TRANSPORT SYSTEM ATP-BINDING PROTEIN TM_0124-RELATED"/>
    <property type="match status" value="1"/>
</dbReference>
<keyword evidence="4" id="KW-0547">Nucleotide-binding</keyword>
<dbReference type="InterPro" id="IPR003593">
    <property type="entry name" value="AAA+_ATPase"/>
</dbReference>
<dbReference type="PATRIC" id="fig|1203554.3.peg.612"/>
<keyword evidence="3" id="KW-0472">Membrane</keyword>
<dbReference type="Proteomes" id="UP000014400">
    <property type="component" value="Unassembled WGS sequence"/>
</dbReference>
<keyword evidence="8" id="KW-1185">Reference proteome</keyword>
<comment type="similarity">
    <text evidence="1">Belongs to the ABC transporter superfamily.</text>
</comment>
<dbReference type="InterPro" id="IPR050153">
    <property type="entry name" value="Metal_Ion_Import_ABC"/>
</dbReference>
<evidence type="ECO:0000256" key="2">
    <source>
        <dbReference type="ARBA" id="ARBA00022448"/>
    </source>
</evidence>
<keyword evidence="5" id="KW-0067">ATP-binding</keyword>
<dbReference type="GO" id="GO:0005524">
    <property type="term" value="F:ATP binding"/>
    <property type="evidence" value="ECO:0007669"/>
    <property type="project" value="UniProtKB-KW"/>
</dbReference>
<protein>
    <recommendedName>
        <fullName evidence="6">ABC transporter domain-containing protein</fullName>
    </recommendedName>
</protein>
<name>S3BHC7_9BURK</name>
<gene>
    <name evidence="7" type="ORF">HMPREF1476_00625</name>
</gene>
<evidence type="ECO:0000256" key="5">
    <source>
        <dbReference type="ARBA" id="ARBA00022840"/>
    </source>
</evidence>
<dbReference type="EMBL" id="ATCF01000012">
    <property type="protein sequence ID" value="EPD99821.1"/>
    <property type="molecule type" value="Genomic_DNA"/>
</dbReference>
<evidence type="ECO:0000256" key="1">
    <source>
        <dbReference type="ARBA" id="ARBA00005417"/>
    </source>
</evidence>
<dbReference type="HOGENOM" id="CLU_000604_1_11_4"/>
<keyword evidence="2" id="KW-0813">Transport</keyword>
<dbReference type="InterPro" id="IPR003439">
    <property type="entry name" value="ABC_transporter-like_ATP-bd"/>
</dbReference>
<proteinExistence type="inferred from homology"/>
<feature type="domain" description="ABC transporter" evidence="6">
    <location>
        <begin position="2"/>
        <end position="224"/>
    </location>
</feature>
<dbReference type="SUPFAM" id="SSF52540">
    <property type="entry name" value="P-loop containing nucleoside triphosphate hydrolases"/>
    <property type="match status" value="1"/>
</dbReference>
<evidence type="ECO:0000313" key="8">
    <source>
        <dbReference type="Proteomes" id="UP000014400"/>
    </source>
</evidence>
<dbReference type="GO" id="GO:0016887">
    <property type="term" value="F:ATP hydrolysis activity"/>
    <property type="evidence" value="ECO:0007669"/>
    <property type="project" value="InterPro"/>
</dbReference>
<sequence>MVSIFDLCFSYTEEPPYLLNHLSLDIPAGAYWSVVGPNGAGKSTFIKLVLGLLKPTSGRIEISAQGVGYVPQMSAPAAASFPITAEEVLDSWRRMRGIRSKDSIEHALSSVGMSAARHTLFGDLSGGQRQRILIARALLGDNDLIVLDEPSTGLDRAGRDEIYDLLTHLNHKHGTTIIAVEHNLEAVYKCSSGVLEIENGQWALHAPAEYQKRIENEERAYVSSEAEHV</sequence>
<evidence type="ECO:0000256" key="3">
    <source>
        <dbReference type="ARBA" id="ARBA00022475"/>
    </source>
</evidence>
<accession>S3BHC7</accession>
<dbReference type="InterPro" id="IPR017871">
    <property type="entry name" value="ABC_transporter-like_CS"/>
</dbReference>
<dbReference type="PROSITE" id="PS00211">
    <property type="entry name" value="ABC_TRANSPORTER_1"/>
    <property type="match status" value="1"/>
</dbReference>
<dbReference type="Pfam" id="PF00005">
    <property type="entry name" value="ABC_tran"/>
    <property type="match status" value="1"/>
</dbReference>
<dbReference type="Gene3D" id="3.40.50.300">
    <property type="entry name" value="P-loop containing nucleotide triphosphate hydrolases"/>
    <property type="match status" value="1"/>
</dbReference>
<dbReference type="AlphaFoldDB" id="S3BHC7"/>
<dbReference type="PANTHER" id="PTHR42734">
    <property type="entry name" value="METAL TRANSPORT SYSTEM ATP-BINDING PROTEIN TM_0124-RELATED"/>
    <property type="match status" value="1"/>
</dbReference>
<dbReference type="STRING" id="1203554.HMPREF1476_00625"/>
<dbReference type="SMART" id="SM00382">
    <property type="entry name" value="AAA"/>
    <property type="match status" value="1"/>
</dbReference>
<organism evidence="7 8">
    <name type="scientific">Sutterella wadsworthensis HGA0223</name>
    <dbReference type="NCBI Taxonomy" id="1203554"/>
    <lineage>
        <taxon>Bacteria</taxon>
        <taxon>Pseudomonadati</taxon>
        <taxon>Pseudomonadota</taxon>
        <taxon>Betaproteobacteria</taxon>
        <taxon>Burkholderiales</taxon>
        <taxon>Sutterellaceae</taxon>
        <taxon>Sutterella</taxon>
    </lineage>
</organism>
<dbReference type="RefSeq" id="WP_016473985.1">
    <property type="nucleotide sequence ID" value="NZ_KE150480.1"/>
</dbReference>
<keyword evidence="3" id="KW-1003">Cell membrane</keyword>